<keyword evidence="2" id="KW-1185">Reference proteome</keyword>
<protein>
    <submittedName>
        <fullName evidence="1">Uncharacterized protein</fullName>
    </submittedName>
</protein>
<evidence type="ECO:0000313" key="1">
    <source>
        <dbReference type="EMBL" id="SNS72938.1"/>
    </source>
</evidence>
<organism evidence="1 2">
    <name type="scientific">Ekhidna lutea</name>
    <dbReference type="NCBI Taxonomy" id="447679"/>
    <lineage>
        <taxon>Bacteria</taxon>
        <taxon>Pseudomonadati</taxon>
        <taxon>Bacteroidota</taxon>
        <taxon>Cytophagia</taxon>
        <taxon>Cytophagales</taxon>
        <taxon>Reichenbachiellaceae</taxon>
        <taxon>Ekhidna</taxon>
    </lineage>
</organism>
<gene>
    <name evidence="1" type="ORF">SAMN05421640_1018</name>
</gene>
<evidence type="ECO:0000313" key="2">
    <source>
        <dbReference type="Proteomes" id="UP000198393"/>
    </source>
</evidence>
<dbReference type="Proteomes" id="UP000198393">
    <property type="component" value="Unassembled WGS sequence"/>
</dbReference>
<sequence length="75" mass="8859">MKVIIGKVEILQLFLEYCLLIIQIPEITFFNTYKIPDDKQHNQVCDCRQKTGNLFVKEACEKRVNSHLVKSNKYQ</sequence>
<dbReference type="AlphaFoldDB" id="A0A239GVW4"/>
<dbReference type="RefSeq" id="WP_179213311.1">
    <property type="nucleotide sequence ID" value="NZ_FZPD01000002.1"/>
</dbReference>
<dbReference type="EMBL" id="FZPD01000002">
    <property type="protein sequence ID" value="SNS72938.1"/>
    <property type="molecule type" value="Genomic_DNA"/>
</dbReference>
<reference evidence="1 2" key="1">
    <citation type="submission" date="2017-06" db="EMBL/GenBank/DDBJ databases">
        <authorList>
            <person name="Kim H.J."/>
            <person name="Triplett B.A."/>
        </authorList>
    </citation>
    <scope>NUCLEOTIDE SEQUENCE [LARGE SCALE GENOMIC DNA]</scope>
    <source>
        <strain evidence="1 2">DSM 19307</strain>
    </source>
</reference>
<name>A0A239GVW4_EKHLU</name>
<accession>A0A239GVW4</accession>
<proteinExistence type="predicted"/>